<organism evidence="1 2">
    <name type="scientific">Cedecea neteri</name>
    <dbReference type="NCBI Taxonomy" id="158822"/>
    <lineage>
        <taxon>Bacteria</taxon>
        <taxon>Pseudomonadati</taxon>
        <taxon>Pseudomonadota</taxon>
        <taxon>Gammaproteobacteria</taxon>
        <taxon>Enterobacterales</taxon>
        <taxon>Enterobacteriaceae</taxon>
        <taxon>Cedecea</taxon>
    </lineage>
</organism>
<sequence length="56" mass="5797">MTDTGEETVPIELGGIINNVRIPLDGSATMLNISGLGEIAYNYISQFGQSAPAGKA</sequence>
<protein>
    <submittedName>
        <fullName evidence="1">Flagellar basal body rod modification protein</fullName>
    </submittedName>
</protein>
<evidence type="ECO:0000313" key="2">
    <source>
        <dbReference type="Proteomes" id="UP000251197"/>
    </source>
</evidence>
<gene>
    <name evidence="1" type="ORF">NCTC12120_00636</name>
</gene>
<dbReference type="AlphaFoldDB" id="A0A2X2SUR1"/>
<proteinExistence type="predicted"/>
<keyword evidence="1" id="KW-0282">Flagellum</keyword>
<evidence type="ECO:0000313" key="1">
    <source>
        <dbReference type="EMBL" id="SQA96866.1"/>
    </source>
</evidence>
<name>A0A2X2SUR1_9ENTR</name>
<dbReference type="EMBL" id="UAVU01000003">
    <property type="protein sequence ID" value="SQA96866.1"/>
    <property type="molecule type" value="Genomic_DNA"/>
</dbReference>
<keyword evidence="1" id="KW-0966">Cell projection</keyword>
<keyword evidence="1" id="KW-0969">Cilium</keyword>
<reference evidence="1 2" key="1">
    <citation type="submission" date="2018-06" db="EMBL/GenBank/DDBJ databases">
        <authorList>
            <consortium name="Pathogen Informatics"/>
            <person name="Doyle S."/>
        </authorList>
    </citation>
    <scope>NUCLEOTIDE SEQUENCE [LARGE SCALE GENOMIC DNA]</scope>
    <source>
        <strain evidence="1 2">NCTC12120</strain>
    </source>
</reference>
<accession>A0A2X2SUR1</accession>
<dbReference type="Proteomes" id="UP000251197">
    <property type="component" value="Unassembled WGS sequence"/>
</dbReference>